<evidence type="ECO:0000256" key="1">
    <source>
        <dbReference type="ARBA" id="ARBA00022737"/>
    </source>
</evidence>
<reference evidence="3" key="1">
    <citation type="submission" date="2022-06" db="EMBL/GenBank/DDBJ databases">
        <title>Uncovering the hologenomic basis of an extraordinary plant invasion.</title>
        <authorList>
            <person name="Bieker V.C."/>
            <person name="Martin M.D."/>
            <person name="Gilbert T."/>
            <person name="Hodgins K."/>
            <person name="Battlay P."/>
            <person name="Petersen B."/>
            <person name="Wilson J."/>
        </authorList>
    </citation>
    <scope>NUCLEOTIDE SEQUENCE</scope>
    <source>
        <strain evidence="3">AA19_3_7</strain>
        <tissue evidence="3">Leaf</tissue>
    </source>
</reference>
<dbReference type="AlphaFoldDB" id="A0AAD5GWP2"/>
<evidence type="ECO:0000313" key="4">
    <source>
        <dbReference type="Proteomes" id="UP001206925"/>
    </source>
</evidence>
<dbReference type="PANTHER" id="PTHR47859">
    <property type="entry name" value="PENTATRICOPEPTIDE REPEAT-CONTAINING PROTEIN"/>
    <property type="match status" value="1"/>
</dbReference>
<dbReference type="Proteomes" id="UP001206925">
    <property type="component" value="Unassembled WGS sequence"/>
</dbReference>
<feature type="repeat" description="PPR" evidence="2">
    <location>
        <begin position="326"/>
        <end position="360"/>
    </location>
</feature>
<dbReference type="EMBL" id="JAMZMK010002043">
    <property type="protein sequence ID" value="KAI7755036.1"/>
    <property type="molecule type" value="Genomic_DNA"/>
</dbReference>
<dbReference type="InterPro" id="IPR011990">
    <property type="entry name" value="TPR-like_helical_dom_sf"/>
</dbReference>
<feature type="repeat" description="PPR" evidence="2">
    <location>
        <begin position="545"/>
        <end position="579"/>
    </location>
</feature>
<evidence type="ECO:0000313" key="3">
    <source>
        <dbReference type="EMBL" id="KAI7755036.1"/>
    </source>
</evidence>
<dbReference type="InterPro" id="IPR002885">
    <property type="entry name" value="PPR_rpt"/>
</dbReference>
<feature type="repeat" description="PPR" evidence="2">
    <location>
        <begin position="615"/>
        <end position="649"/>
    </location>
</feature>
<feature type="repeat" description="PPR" evidence="2">
    <location>
        <begin position="393"/>
        <end position="427"/>
    </location>
</feature>
<dbReference type="PANTHER" id="PTHR47859:SF1">
    <property type="entry name" value="PENTATRICOPEPTIDE REPEAT-CONTAINING PROTEIN"/>
    <property type="match status" value="1"/>
</dbReference>
<organism evidence="3 4">
    <name type="scientific">Ambrosia artemisiifolia</name>
    <name type="common">Common ragweed</name>
    <dbReference type="NCBI Taxonomy" id="4212"/>
    <lineage>
        <taxon>Eukaryota</taxon>
        <taxon>Viridiplantae</taxon>
        <taxon>Streptophyta</taxon>
        <taxon>Embryophyta</taxon>
        <taxon>Tracheophyta</taxon>
        <taxon>Spermatophyta</taxon>
        <taxon>Magnoliopsida</taxon>
        <taxon>eudicotyledons</taxon>
        <taxon>Gunneridae</taxon>
        <taxon>Pentapetalae</taxon>
        <taxon>asterids</taxon>
        <taxon>campanulids</taxon>
        <taxon>Asterales</taxon>
        <taxon>Asteraceae</taxon>
        <taxon>Asteroideae</taxon>
        <taxon>Heliantheae alliance</taxon>
        <taxon>Heliantheae</taxon>
        <taxon>Ambrosia</taxon>
    </lineage>
</organism>
<dbReference type="Pfam" id="PF13812">
    <property type="entry name" value="PPR_3"/>
    <property type="match status" value="3"/>
</dbReference>
<dbReference type="Gene3D" id="1.25.40.10">
    <property type="entry name" value="Tetratricopeptide repeat domain"/>
    <property type="match status" value="4"/>
</dbReference>
<evidence type="ECO:0000256" key="2">
    <source>
        <dbReference type="PROSITE-ProRule" id="PRU00708"/>
    </source>
</evidence>
<name>A0AAD5GWP2_AMBAR</name>
<comment type="caution">
    <text evidence="3">The sequence shown here is derived from an EMBL/GenBank/DDBJ whole genome shotgun (WGS) entry which is preliminary data.</text>
</comment>
<dbReference type="PROSITE" id="PS51375">
    <property type="entry name" value="PPR"/>
    <property type="match status" value="4"/>
</dbReference>
<dbReference type="NCBIfam" id="TIGR00756">
    <property type="entry name" value="PPR"/>
    <property type="match status" value="1"/>
</dbReference>
<sequence>MDKFYSILCFGSGYPVNPIIGSMQKQIVNALHLGEREKASTLLSNISHGKHVLLANHFAEILEYCALTPDPLFVMEIWKTMEEKGIDLNNKCHTLMIRALCKAGYLEEAFNLMSNCGETSFLYPTLQKYNILLRASTGMNSVIHVSKCLDLMENGMLGKDEITYIELLKLAVLQKNLSAVRSIWNEYARYYSFSLISLRKFIWSFTRLKDLTSAREALQHLVALVFRGDSTTKISAEEKMVIPKLDVPIPFYCNPDNDMGHPKVVRFDLTKVKTVGTVLGNPKNILVTKILRLSFTDVIRACVPPKKAMLAEQLFSQMQKLGIEPSRGAYDGLIRVLVKKRGFHDGIELLNLMKQKNLKPHDSTFAAISVGCSESMELDLAEAFLYQMAQSKSIYPYNKLLEACDTMDQPERGVHVFGKMKQLKVAPNIKTYELLFSLFGNVNAPYENGNILSQAEATRRINAIEDDMVRNGIQHSYESLRNLLRALGSEGMISGLLHYLRVAENQFAPGTPIYNIVLHSLIEAKEDQTAINVFKTLMSHGYRPNDVTCNIMIDCCSISRSFKSAQGLIAMMIRCGYPPQTQTYTSLVKLVLALEDFDEALILLNQACSEGIELDAVLFNTIIKVASQKDRIDIIEYVMDRMHKEGVPPDPATCGHVFTAYVNKGFYNTAMEALQVMSIHMLSEEDINKNKAIFEELIYAEDSEAESRALDLFKDSKENLSVALLNLRWCAMVGNPISWLTNQSQWVKRLSATNSFR</sequence>
<dbReference type="Pfam" id="PF13041">
    <property type="entry name" value="PPR_2"/>
    <property type="match status" value="1"/>
</dbReference>
<protein>
    <recommendedName>
        <fullName evidence="5">Pentatricopeptide repeat-containing protein At1g76280</fullName>
    </recommendedName>
</protein>
<keyword evidence="4" id="KW-1185">Reference proteome</keyword>
<dbReference type="Pfam" id="PF01535">
    <property type="entry name" value="PPR"/>
    <property type="match status" value="1"/>
</dbReference>
<accession>A0AAD5GWP2</accession>
<gene>
    <name evidence="3" type="ORF">M8C21_003201</name>
</gene>
<keyword evidence="1" id="KW-0677">Repeat</keyword>
<proteinExistence type="predicted"/>
<evidence type="ECO:0008006" key="5">
    <source>
        <dbReference type="Google" id="ProtNLM"/>
    </source>
</evidence>